<evidence type="ECO:0000256" key="4">
    <source>
        <dbReference type="SAM" id="SignalP"/>
    </source>
</evidence>
<dbReference type="Gene3D" id="3.40.190.10">
    <property type="entry name" value="Periplasmic binding protein-like II"/>
    <property type="match status" value="1"/>
</dbReference>
<name>A0A6B8RR48_9BACL</name>
<organism evidence="5 6">
    <name type="scientific">Paenibacillus psychroresistens</name>
    <dbReference type="NCBI Taxonomy" id="1778678"/>
    <lineage>
        <taxon>Bacteria</taxon>
        <taxon>Bacillati</taxon>
        <taxon>Bacillota</taxon>
        <taxon>Bacilli</taxon>
        <taxon>Bacillales</taxon>
        <taxon>Paenibacillaceae</taxon>
        <taxon>Paenibacillus</taxon>
    </lineage>
</organism>
<comment type="similarity">
    <text evidence="1">Belongs to the bacterial solute-binding protein 1 family.</text>
</comment>
<gene>
    <name evidence="5" type="ORF">EHS13_26500</name>
</gene>
<dbReference type="Pfam" id="PF01547">
    <property type="entry name" value="SBP_bac_1"/>
    <property type="match status" value="1"/>
</dbReference>
<dbReference type="PANTHER" id="PTHR30061:SF50">
    <property type="entry name" value="MALTOSE_MALTODEXTRIN-BINDING PERIPLASMIC PROTEIN"/>
    <property type="match status" value="1"/>
</dbReference>
<dbReference type="GO" id="GO:1901982">
    <property type="term" value="F:maltose binding"/>
    <property type="evidence" value="ECO:0007669"/>
    <property type="project" value="TreeGrafter"/>
</dbReference>
<dbReference type="OrthoDB" id="9808332at2"/>
<dbReference type="AlphaFoldDB" id="A0A6B8RR48"/>
<dbReference type="PROSITE" id="PS51257">
    <property type="entry name" value="PROKAR_LIPOPROTEIN"/>
    <property type="match status" value="1"/>
</dbReference>
<dbReference type="GO" id="GO:0055052">
    <property type="term" value="C:ATP-binding cassette (ABC) transporter complex, substrate-binding subunit-containing"/>
    <property type="evidence" value="ECO:0007669"/>
    <property type="project" value="TreeGrafter"/>
</dbReference>
<dbReference type="GO" id="GO:0015768">
    <property type="term" value="P:maltose transport"/>
    <property type="evidence" value="ECO:0007669"/>
    <property type="project" value="TreeGrafter"/>
</dbReference>
<dbReference type="CDD" id="cd13585">
    <property type="entry name" value="PBP2_TMBP_like"/>
    <property type="match status" value="1"/>
</dbReference>
<protein>
    <submittedName>
        <fullName evidence="5">Sugar ABC transporter substrate-binding protein</fullName>
    </submittedName>
</protein>
<evidence type="ECO:0000313" key="5">
    <source>
        <dbReference type="EMBL" id="QGQ98182.1"/>
    </source>
</evidence>
<dbReference type="KEGG" id="ppsc:EHS13_26500"/>
<dbReference type="EMBL" id="CP034235">
    <property type="protein sequence ID" value="QGQ98182.1"/>
    <property type="molecule type" value="Genomic_DNA"/>
</dbReference>
<dbReference type="SUPFAM" id="SSF53850">
    <property type="entry name" value="Periplasmic binding protein-like II"/>
    <property type="match status" value="1"/>
</dbReference>
<accession>A0A6B8RR48</accession>
<dbReference type="PANTHER" id="PTHR30061">
    <property type="entry name" value="MALTOSE-BINDING PERIPLASMIC PROTEIN"/>
    <property type="match status" value="1"/>
</dbReference>
<evidence type="ECO:0000313" key="6">
    <source>
        <dbReference type="Proteomes" id="UP000426246"/>
    </source>
</evidence>
<dbReference type="GO" id="GO:0042956">
    <property type="term" value="P:maltodextrin transmembrane transport"/>
    <property type="evidence" value="ECO:0007669"/>
    <property type="project" value="TreeGrafter"/>
</dbReference>
<feature type="chain" id="PRO_5025682283" evidence="4">
    <location>
        <begin position="23"/>
        <end position="441"/>
    </location>
</feature>
<proteinExistence type="inferred from homology"/>
<dbReference type="InterPro" id="IPR006059">
    <property type="entry name" value="SBP"/>
</dbReference>
<evidence type="ECO:0000256" key="2">
    <source>
        <dbReference type="ARBA" id="ARBA00022448"/>
    </source>
</evidence>
<evidence type="ECO:0000256" key="1">
    <source>
        <dbReference type="ARBA" id="ARBA00008520"/>
    </source>
</evidence>
<keyword evidence="3 4" id="KW-0732">Signal</keyword>
<dbReference type="RefSeq" id="WP_155703284.1">
    <property type="nucleotide sequence ID" value="NZ_CP034235.1"/>
</dbReference>
<dbReference type="Proteomes" id="UP000426246">
    <property type="component" value="Chromosome"/>
</dbReference>
<sequence>MIKYLNSLWLVLLMLSFLTACGSSTKMENDTGDVIDKLTQPVTYAIPKGDIIQLRFWTFHLAKELEFMKSLAEQYQAIHPEVEIKVEYVPSDEYFHGTRLISAFASGQGPDIFFVSSGNINKFIDAQIIQPLTSKFSPAIKKDFSSNSLDSVTVDREIYAVPFEVELLGLYYNEAMFRKHGLTAPKTWNEMIMAARELRTDTVSGLTVETLDSVYQTFTWLPFLWQTGADLLVDNGLKSGLHQAGTVKMYDYFKQMRDEKLLNLYPSRPTNDIGILANGETAMQVSGSWNVSTIEQQYSKVPINVVPLPIPEGGSQANIGGGWKIAASRNNKNADEAAKFVMWAFAEGTANPLKWVSNVKFAYSPRSSVMQEGKDFYTKGLRSVFTEQIYGKERPEPRLPSEITQIFNDSIQDILFHSGSSADVLQKENEQITTYLSTRRK</sequence>
<keyword evidence="6" id="KW-1185">Reference proteome</keyword>
<keyword evidence="2" id="KW-0813">Transport</keyword>
<evidence type="ECO:0000256" key="3">
    <source>
        <dbReference type="ARBA" id="ARBA00022729"/>
    </source>
</evidence>
<feature type="signal peptide" evidence="4">
    <location>
        <begin position="1"/>
        <end position="22"/>
    </location>
</feature>
<reference evidence="6" key="1">
    <citation type="submission" date="2018-11" db="EMBL/GenBank/DDBJ databases">
        <title>Complete genome sequence of Paenibacillus sp. ML311-T8.</title>
        <authorList>
            <person name="Nam Y.-D."/>
            <person name="Kang J."/>
            <person name="Chung W.-H."/>
            <person name="Park Y.S."/>
        </authorList>
    </citation>
    <scope>NUCLEOTIDE SEQUENCE [LARGE SCALE GENOMIC DNA]</scope>
    <source>
        <strain evidence="6">ML311-T8</strain>
    </source>
</reference>